<accession>A0A6N8EZ00</accession>
<gene>
    <name evidence="1" type="ORF">GNQ08_21305</name>
</gene>
<name>A0A6N8EZ00_PAEMA</name>
<dbReference type="Proteomes" id="UP000442469">
    <property type="component" value="Unassembled WGS sequence"/>
</dbReference>
<evidence type="ECO:0000313" key="2">
    <source>
        <dbReference type="Proteomes" id="UP000442469"/>
    </source>
</evidence>
<comment type="caution">
    <text evidence="1">The sequence shown here is derived from an EMBL/GenBank/DDBJ whole genome shotgun (WGS) entry which is preliminary data.</text>
</comment>
<protein>
    <submittedName>
        <fullName evidence="1">Uncharacterized protein</fullName>
    </submittedName>
</protein>
<reference evidence="1 2" key="1">
    <citation type="submission" date="2019-11" db="EMBL/GenBank/DDBJ databases">
        <title>Draft genome sequences of five Paenibacillus species of dairy origin.</title>
        <authorList>
            <person name="Olajide A.M."/>
            <person name="Chen S."/>
            <person name="Lapointe G."/>
        </authorList>
    </citation>
    <scope>NUCLEOTIDE SEQUENCE [LARGE SCALE GENOMIC DNA]</scope>
    <source>
        <strain evidence="1 2">3CT49</strain>
    </source>
</reference>
<proteinExistence type="predicted"/>
<organism evidence="1 2">
    <name type="scientific">Paenibacillus macerans</name>
    <name type="common">Bacillus macerans</name>
    <dbReference type="NCBI Taxonomy" id="44252"/>
    <lineage>
        <taxon>Bacteria</taxon>
        <taxon>Bacillati</taxon>
        <taxon>Bacillota</taxon>
        <taxon>Bacilli</taxon>
        <taxon>Bacillales</taxon>
        <taxon>Paenibacillaceae</taxon>
        <taxon>Paenibacillus</taxon>
    </lineage>
</organism>
<dbReference type="RefSeq" id="WP_155620781.1">
    <property type="nucleotide sequence ID" value="NZ_JARLLF010000019.1"/>
</dbReference>
<sequence length="53" mass="6181">MNKNIEIEFHPDGRPLGMSIGTWKKMHRILAAIHLNHLDEVMEMQKRRGNDNG</sequence>
<evidence type="ECO:0000313" key="1">
    <source>
        <dbReference type="EMBL" id="MUG24905.1"/>
    </source>
</evidence>
<dbReference type="AlphaFoldDB" id="A0A6N8EZ00"/>
<dbReference type="EMBL" id="WNZZ01000019">
    <property type="protein sequence ID" value="MUG24905.1"/>
    <property type="molecule type" value="Genomic_DNA"/>
</dbReference>